<dbReference type="STRING" id="10036.ENSMAUP00000025290"/>
<dbReference type="GO" id="GO:0061630">
    <property type="term" value="F:ubiquitin protein ligase activity"/>
    <property type="evidence" value="ECO:0007669"/>
    <property type="project" value="UniProtKB-EC"/>
</dbReference>
<name>A0A1U7QD40_MESAU</name>
<gene>
    <name evidence="7 8" type="primary">LOC101822399</name>
</gene>
<dbReference type="GO" id="GO:0000209">
    <property type="term" value="P:protein polyubiquitination"/>
    <property type="evidence" value="ECO:0007669"/>
    <property type="project" value="TreeGrafter"/>
</dbReference>
<accession>A0A1U7QD40</accession>
<dbReference type="InterPro" id="IPR058745">
    <property type="entry name" value="PWI_Topors"/>
</dbReference>
<evidence type="ECO:0000313" key="6">
    <source>
        <dbReference type="Proteomes" id="UP000886700"/>
    </source>
</evidence>
<keyword evidence="3" id="KW-0808">Transferase</keyword>
<evidence type="ECO:0000256" key="4">
    <source>
        <dbReference type="SAM" id="MobiDB-lite"/>
    </source>
</evidence>
<proteinExistence type="predicted"/>
<keyword evidence="6" id="KW-1185">Reference proteome</keyword>
<dbReference type="Proteomes" id="UP000886700">
    <property type="component" value="Unplaced"/>
</dbReference>
<dbReference type="PANTHER" id="PTHR46077">
    <property type="entry name" value="E3 UBIQUITIN-PROTEIN LIGASE TOPORS"/>
    <property type="match status" value="1"/>
</dbReference>
<dbReference type="GeneID" id="101822399"/>
<dbReference type="PANTHER" id="PTHR46077:SF3">
    <property type="entry name" value="TOPOISOMERASE I BINDING, ARGININE_SERINE-RICH LIKE"/>
    <property type="match status" value="1"/>
</dbReference>
<feature type="compositionally biased region" description="Basic and acidic residues" evidence="4">
    <location>
        <begin position="30"/>
        <end position="41"/>
    </location>
</feature>
<dbReference type="OrthoDB" id="21204at2759"/>
<feature type="domain" description="Topors PWI-like" evidence="5">
    <location>
        <begin position="173"/>
        <end position="245"/>
    </location>
</feature>
<evidence type="ECO:0000256" key="3">
    <source>
        <dbReference type="ARBA" id="ARBA00022679"/>
    </source>
</evidence>
<dbReference type="EC" id="2.3.2.27" evidence="2"/>
<feature type="region of interest" description="Disordered" evidence="4">
    <location>
        <begin position="1"/>
        <end position="104"/>
    </location>
</feature>
<organism evidence="6 7">
    <name type="scientific">Mesocricetus auratus</name>
    <name type="common">Golden hamster</name>
    <dbReference type="NCBI Taxonomy" id="10036"/>
    <lineage>
        <taxon>Eukaryota</taxon>
        <taxon>Metazoa</taxon>
        <taxon>Chordata</taxon>
        <taxon>Craniata</taxon>
        <taxon>Vertebrata</taxon>
        <taxon>Euteleostomi</taxon>
        <taxon>Mammalia</taxon>
        <taxon>Eutheria</taxon>
        <taxon>Euarchontoglires</taxon>
        <taxon>Glires</taxon>
        <taxon>Rodentia</taxon>
        <taxon>Myomorpha</taxon>
        <taxon>Muroidea</taxon>
        <taxon>Cricetidae</taxon>
        <taxon>Cricetinae</taxon>
        <taxon>Mesocricetus</taxon>
    </lineage>
</organism>
<feature type="compositionally biased region" description="Polar residues" evidence="4">
    <location>
        <begin position="1"/>
        <end position="10"/>
    </location>
</feature>
<dbReference type="eggNOG" id="KOG4430">
    <property type="taxonomic scope" value="Eukaryota"/>
</dbReference>
<dbReference type="RefSeq" id="XP_040597906.1">
    <property type="nucleotide sequence ID" value="XM_040741972.1"/>
</dbReference>
<dbReference type="AlphaFoldDB" id="A0A1U7QD40"/>
<comment type="catalytic activity">
    <reaction evidence="1">
        <text>S-ubiquitinyl-[E2 ubiquitin-conjugating enzyme]-L-cysteine + [acceptor protein]-L-lysine = [E2 ubiquitin-conjugating enzyme]-L-cysteine + N(6)-ubiquitinyl-[acceptor protein]-L-lysine.</text>
        <dbReference type="EC" id="2.3.2.27"/>
    </reaction>
</comment>
<reference evidence="7" key="1">
    <citation type="submission" date="2025-04" db="UniProtKB">
        <authorList>
            <consortium name="RefSeq"/>
        </authorList>
    </citation>
    <scope>IDENTIFICATION</scope>
    <source>
        <tissue evidence="8">Liver</tissue>
    </source>
</reference>
<evidence type="ECO:0000259" key="5">
    <source>
        <dbReference type="Pfam" id="PF26084"/>
    </source>
</evidence>
<feature type="region of interest" description="Disordered" evidence="4">
    <location>
        <begin position="386"/>
        <end position="419"/>
    </location>
</feature>
<evidence type="ECO:0000313" key="8">
    <source>
        <dbReference type="RefSeq" id="XP_040597906.1"/>
    </source>
</evidence>
<dbReference type="RefSeq" id="XP_005076561.1">
    <property type="nucleotide sequence ID" value="XM_005076504.1"/>
</dbReference>
<dbReference type="GO" id="GO:0006513">
    <property type="term" value="P:protein monoubiquitination"/>
    <property type="evidence" value="ECO:0007669"/>
    <property type="project" value="TreeGrafter"/>
</dbReference>
<feature type="compositionally biased region" description="Polar residues" evidence="4">
    <location>
        <begin position="19"/>
        <end position="28"/>
    </location>
</feature>
<dbReference type="KEGG" id="maua:101822399"/>
<protein>
    <recommendedName>
        <fullName evidence="2">RING-type E3 ubiquitin transferase</fullName>
        <ecNumber evidence="2">2.3.2.27</ecNumber>
    </recommendedName>
</protein>
<evidence type="ECO:0000256" key="2">
    <source>
        <dbReference type="ARBA" id="ARBA00012483"/>
    </source>
</evidence>
<evidence type="ECO:0000313" key="7">
    <source>
        <dbReference type="RefSeq" id="XP_005076561.1"/>
    </source>
</evidence>
<evidence type="ECO:0000256" key="1">
    <source>
        <dbReference type="ARBA" id="ARBA00000900"/>
    </source>
</evidence>
<sequence>MAVELSSNCECPNCLEGTQGESDWNYSSGKRGDEASRDASHSRPRKKSTLSPVMKRFLSQCCSSRLQSDNKEESGFLPSEEESSAGFSQRQNRREKSRNTKRRGKPWRELTIRELLRKFGEGGKLPPYSRSLGPLGDHVVVKFRRALYYSGIWVKHVQGSGLEKQFSADYFKRNPSSLHRLIPWLKRELMAVYGDYGYTVKNILAAILQHMTKFNLDSESFTHLLEPYLLQHTHHFLHEFISFVHSSCNMETYDRRAIYQCPLSTWMKNKSTVSVPVLALPGDLSLVTPQQGTKECKNAQAQGKKTGPRPHSGLKQFPPGNYASQNPQTTHQKTANKFHGCAEDKGGLDDFKDVVCTTNLLLDWDNLKESSPDTEHYENAGQKKRIEGTNPLCSGVQGLQKSRSRSHIRRASADSNQVPPRKFDLRETNVFSPGPGQQVHYQNKGIEKKKLEESPPKAFQILPGEGALINCKSRGTDHSSNCVSGNVPVSTRNDKMLASFRKKKACSLSSQCVEVGSHHSIRIQTRSSSRTPRSKPWCVGFKTQSICNDQGNVALKGSHRSKRFTQKICSRPSKGSVCSCVSACRMASFTLAHHGKVCLTAGRRHSCASKGNCDSQTGRECDSLTCLQMEKYQSPREQQKKGKNLVSRAKRIGTLGPLKPKCQCECI</sequence>
<dbReference type="Pfam" id="PF26084">
    <property type="entry name" value="PWI_Topors"/>
    <property type="match status" value="1"/>
</dbReference>